<sequence>MQPFSVGPVFSEEVSSLSLVTYRQWDTLWISFAQPALQQCGCVNSTILMQNNISPYIGRPVKKQVDIHFGNDNNYLPTARHLVTFSCEVILKMLCTELKNEHTATHSQHPH</sequence>
<dbReference type="Proteomes" id="UP001054945">
    <property type="component" value="Unassembled WGS sequence"/>
</dbReference>
<evidence type="ECO:0000313" key="2">
    <source>
        <dbReference type="Proteomes" id="UP001054945"/>
    </source>
</evidence>
<name>A0AAV4PJL2_CAEEX</name>
<protein>
    <submittedName>
        <fullName evidence="1">Uncharacterized protein</fullName>
    </submittedName>
</protein>
<accession>A0AAV4PJL2</accession>
<dbReference type="EMBL" id="BPLR01004606">
    <property type="protein sequence ID" value="GIX96074.1"/>
    <property type="molecule type" value="Genomic_DNA"/>
</dbReference>
<proteinExistence type="predicted"/>
<dbReference type="AlphaFoldDB" id="A0AAV4PJL2"/>
<comment type="caution">
    <text evidence="1">The sequence shown here is derived from an EMBL/GenBank/DDBJ whole genome shotgun (WGS) entry which is preliminary data.</text>
</comment>
<organism evidence="1 2">
    <name type="scientific">Caerostris extrusa</name>
    <name type="common">Bark spider</name>
    <name type="synonym">Caerostris bankana</name>
    <dbReference type="NCBI Taxonomy" id="172846"/>
    <lineage>
        <taxon>Eukaryota</taxon>
        <taxon>Metazoa</taxon>
        <taxon>Ecdysozoa</taxon>
        <taxon>Arthropoda</taxon>
        <taxon>Chelicerata</taxon>
        <taxon>Arachnida</taxon>
        <taxon>Araneae</taxon>
        <taxon>Araneomorphae</taxon>
        <taxon>Entelegynae</taxon>
        <taxon>Araneoidea</taxon>
        <taxon>Araneidae</taxon>
        <taxon>Caerostris</taxon>
    </lineage>
</organism>
<evidence type="ECO:0000313" key="1">
    <source>
        <dbReference type="EMBL" id="GIX96074.1"/>
    </source>
</evidence>
<reference evidence="1 2" key="1">
    <citation type="submission" date="2021-06" db="EMBL/GenBank/DDBJ databases">
        <title>Caerostris extrusa draft genome.</title>
        <authorList>
            <person name="Kono N."/>
            <person name="Arakawa K."/>
        </authorList>
    </citation>
    <scope>NUCLEOTIDE SEQUENCE [LARGE SCALE GENOMIC DNA]</scope>
</reference>
<gene>
    <name evidence="1" type="ORF">CEXT_378421</name>
</gene>
<keyword evidence="2" id="KW-1185">Reference proteome</keyword>